<gene>
    <name evidence="2" type="ORF">SKAU_G00020910</name>
</gene>
<feature type="compositionally biased region" description="Polar residues" evidence="1">
    <location>
        <begin position="161"/>
        <end position="175"/>
    </location>
</feature>
<dbReference type="Proteomes" id="UP001152622">
    <property type="component" value="Chromosome 1"/>
</dbReference>
<evidence type="ECO:0008006" key="4">
    <source>
        <dbReference type="Google" id="ProtNLM"/>
    </source>
</evidence>
<keyword evidence="3" id="KW-1185">Reference proteome</keyword>
<evidence type="ECO:0000313" key="3">
    <source>
        <dbReference type="Proteomes" id="UP001152622"/>
    </source>
</evidence>
<comment type="caution">
    <text evidence="2">The sequence shown here is derived from an EMBL/GenBank/DDBJ whole genome shotgun (WGS) entry which is preliminary data.</text>
</comment>
<sequence>MKVKRDNGCDWKTALDWALMAKNSMHNVHGYSPYQLVFGQNPNLPSVLTDKPPALEGTSMSTWIAQHISALHATRRAFIEAKCSERIRRALRKQLRPTDDRYETGDKVYYKRVDSTEWKGPGVVIGQDGVVIFVRHGGTYVRVHQSRLRKMDGAQAMLGESDNQLEGTENHTTLPETGHNENNYDTENESEEETSPNEESLDAEDNDNYSLLDAVKSTKSVTEKRLRLEISSIKELIHSGTIRQIMWSATKEQLADCLTKKGTSALVLLRALREGVWQLKGKMD</sequence>
<name>A0A9Q1JD43_SYNKA</name>
<protein>
    <recommendedName>
        <fullName evidence="4">Integrase catalytic domain-containing protein</fullName>
    </recommendedName>
</protein>
<evidence type="ECO:0000313" key="2">
    <source>
        <dbReference type="EMBL" id="KAJ8381313.1"/>
    </source>
</evidence>
<dbReference type="AlphaFoldDB" id="A0A9Q1JD43"/>
<dbReference type="EMBL" id="JAINUF010000001">
    <property type="protein sequence ID" value="KAJ8381313.1"/>
    <property type="molecule type" value="Genomic_DNA"/>
</dbReference>
<reference evidence="2" key="1">
    <citation type="journal article" date="2023" name="Science">
        <title>Genome structures resolve the early diversification of teleost fishes.</title>
        <authorList>
            <person name="Parey E."/>
            <person name="Louis A."/>
            <person name="Montfort J."/>
            <person name="Bouchez O."/>
            <person name="Roques C."/>
            <person name="Iampietro C."/>
            <person name="Lluch J."/>
            <person name="Castinel A."/>
            <person name="Donnadieu C."/>
            <person name="Desvignes T."/>
            <person name="Floi Bucao C."/>
            <person name="Jouanno E."/>
            <person name="Wen M."/>
            <person name="Mejri S."/>
            <person name="Dirks R."/>
            <person name="Jansen H."/>
            <person name="Henkel C."/>
            <person name="Chen W.J."/>
            <person name="Zahm M."/>
            <person name="Cabau C."/>
            <person name="Klopp C."/>
            <person name="Thompson A.W."/>
            <person name="Robinson-Rechavi M."/>
            <person name="Braasch I."/>
            <person name="Lecointre G."/>
            <person name="Bobe J."/>
            <person name="Postlethwait J.H."/>
            <person name="Berthelot C."/>
            <person name="Roest Crollius H."/>
            <person name="Guiguen Y."/>
        </authorList>
    </citation>
    <scope>NUCLEOTIDE SEQUENCE</scope>
    <source>
        <strain evidence="2">WJC10195</strain>
    </source>
</reference>
<proteinExistence type="predicted"/>
<accession>A0A9Q1JD43</accession>
<dbReference type="InterPro" id="IPR036397">
    <property type="entry name" value="RNaseH_sf"/>
</dbReference>
<organism evidence="2 3">
    <name type="scientific">Synaphobranchus kaupii</name>
    <name type="common">Kaup's arrowtooth eel</name>
    <dbReference type="NCBI Taxonomy" id="118154"/>
    <lineage>
        <taxon>Eukaryota</taxon>
        <taxon>Metazoa</taxon>
        <taxon>Chordata</taxon>
        <taxon>Craniata</taxon>
        <taxon>Vertebrata</taxon>
        <taxon>Euteleostomi</taxon>
        <taxon>Actinopterygii</taxon>
        <taxon>Neopterygii</taxon>
        <taxon>Teleostei</taxon>
        <taxon>Anguilliformes</taxon>
        <taxon>Synaphobranchidae</taxon>
        <taxon>Synaphobranchus</taxon>
    </lineage>
</organism>
<feature type="compositionally biased region" description="Acidic residues" evidence="1">
    <location>
        <begin position="184"/>
        <end position="207"/>
    </location>
</feature>
<feature type="region of interest" description="Disordered" evidence="1">
    <location>
        <begin position="160"/>
        <end position="207"/>
    </location>
</feature>
<dbReference type="OrthoDB" id="10058978at2759"/>
<evidence type="ECO:0000256" key="1">
    <source>
        <dbReference type="SAM" id="MobiDB-lite"/>
    </source>
</evidence>
<dbReference type="GO" id="GO:0003676">
    <property type="term" value="F:nucleic acid binding"/>
    <property type="evidence" value="ECO:0007669"/>
    <property type="project" value="InterPro"/>
</dbReference>
<dbReference type="Gene3D" id="3.30.420.10">
    <property type="entry name" value="Ribonuclease H-like superfamily/Ribonuclease H"/>
    <property type="match status" value="1"/>
</dbReference>